<evidence type="ECO:0000256" key="4">
    <source>
        <dbReference type="ARBA" id="ARBA00022692"/>
    </source>
</evidence>
<comment type="caution">
    <text evidence="10">The sequence shown here is derived from an EMBL/GenBank/DDBJ whole genome shotgun (WGS) entry which is preliminary data.</text>
</comment>
<dbReference type="Gene3D" id="2.170.130.10">
    <property type="entry name" value="TonB-dependent receptor, plug domain"/>
    <property type="match status" value="1"/>
</dbReference>
<dbReference type="AlphaFoldDB" id="A0A367GP81"/>
<keyword evidence="3 7" id="KW-1134">Transmembrane beta strand</keyword>
<keyword evidence="6 7" id="KW-0998">Cell outer membrane</keyword>
<dbReference type="InterPro" id="IPR008969">
    <property type="entry name" value="CarboxyPept-like_regulatory"/>
</dbReference>
<dbReference type="Gene3D" id="2.40.170.20">
    <property type="entry name" value="TonB-dependent receptor, beta-barrel domain"/>
    <property type="match status" value="1"/>
</dbReference>
<dbReference type="NCBIfam" id="TIGR04056">
    <property type="entry name" value="OMP_RagA_SusC"/>
    <property type="match status" value="1"/>
</dbReference>
<accession>A0A367GP81</accession>
<dbReference type="OrthoDB" id="9768177at2"/>
<dbReference type="Pfam" id="PF07715">
    <property type="entry name" value="Plug"/>
    <property type="match status" value="1"/>
</dbReference>
<dbReference type="InterPro" id="IPR036942">
    <property type="entry name" value="Beta-barrel_TonB_sf"/>
</dbReference>
<protein>
    <submittedName>
        <fullName evidence="10">SusC/RagA family TonB-linked outer membrane protein</fullName>
    </submittedName>
</protein>
<dbReference type="EMBL" id="QGDC01000004">
    <property type="protein sequence ID" value="RCH55287.1"/>
    <property type="molecule type" value="Genomic_DNA"/>
</dbReference>
<dbReference type="InterPro" id="IPR012910">
    <property type="entry name" value="Plug_dom"/>
</dbReference>
<keyword evidence="11" id="KW-1185">Reference proteome</keyword>
<evidence type="ECO:0000256" key="5">
    <source>
        <dbReference type="ARBA" id="ARBA00023136"/>
    </source>
</evidence>
<feature type="chain" id="PRO_5016925240" evidence="8">
    <location>
        <begin position="21"/>
        <end position="1059"/>
    </location>
</feature>
<dbReference type="Pfam" id="PF13715">
    <property type="entry name" value="CarbopepD_reg_2"/>
    <property type="match status" value="1"/>
</dbReference>
<evidence type="ECO:0000256" key="6">
    <source>
        <dbReference type="ARBA" id="ARBA00023237"/>
    </source>
</evidence>
<dbReference type="SUPFAM" id="SSF49464">
    <property type="entry name" value="Carboxypeptidase regulatory domain-like"/>
    <property type="match status" value="1"/>
</dbReference>
<organism evidence="10 11">
    <name type="scientific">Mucilaginibacter hurinus</name>
    <dbReference type="NCBI Taxonomy" id="2201324"/>
    <lineage>
        <taxon>Bacteria</taxon>
        <taxon>Pseudomonadati</taxon>
        <taxon>Bacteroidota</taxon>
        <taxon>Sphingobacteriia</taxon>
        <taxon>Sphingobacteriales</taxon>
        <taxon>Sphingobacteriaceae</taxon>
        <taxon>Mucilaginibacter</taxon>
    </lineage>
</organism>
<dbReference type="SUPFAM" id="SSF56935">
    <property type="entry name" value="Porins"/>
    <property type="match status" value="1"/>
</dbReference>
<evidence type="ECO:0000313" key="10">
    <source>
        <dbReference type="EMBL" id="RCH55287.1"/>
    </source>
</evidence>
<comment type="subcellular location">
    <subcellularLocation>
        <location evidence="1 7">Cell outer membrane</location>
        <topology evidence="1 7">Multi-pass membrane protein</topology>
    </subcellularLocation>
</comment>
<reference evidence="10 11" key="1">
    <citation type="submission" date="2018-05" db="EMBL/GenBank/DDBJ databases">
        <title>Mucilaginibacter hurinus sp. nov., isolated from briquette warehouse soil.</title>
        <authorList>
            <person name="Choi L."/>
        </authorList>
    </citation>
    <scope>NUCLEOTIDE SEQUENCE [LARGE SCALE GENOMIC DNA]</scope>
    <source>
        <strain evidence="10 11">ZR32</strain>
    </source>
</reference>
<keyword evidence="5 7" id="KW-0472">Membrane</keyword>
<keyword evidence="2 7" id="KW-0813">Transport</keyword>
<evidence type="ECO:0000256" key="8">
    <source>
        <dbReference type="SAM" id="SignalP"/>
    </source>
</evidence>
<dbReference type="Proteomes" id="UP000253209">
    <property type="component" value="Unassembled WGS sequence"/>
</dbReference>
<proteinExistence type="inferred from homology"/>
<sequence length="1059" mass="115470">MHKKLLFLFFILLSVYDAVAQSTTVHGIVTDETGVGILGASVSVKGTANGTATDVNGMYTLRTTNNAVLNFHSVGYLPQEIARNTRDTINVILLTDSKQLTEVAVTALGIKRSQKSIGYATQQLRGEQLTMTKEQNVIGSLAGKIAGAQVIGSSGASLGGTQKIKLRGINSLSGAGEPLIVLDGTPIAQQHFGGNENGVDLGNISQDINPEDIDKISVLKGPTASALYGLRGQYGVILITTSKGTVGDKNIKVSVRSAYTVDHIINFMPLQNIYGVGNNQTFLTLANGQKYVNGNDESWGPKMDGTPVRMFYSFYPQDAQYGELTPFVPQPDNIKNYFEAGHNFNNGITVTGGGDNSTFRLSYNNTYIKGTMPNTWLRRNNLALNTSLVLSSKLTVGANINYANNSAQRPTQGYQGSFTGAVQWFQRNLDVNRLRNYRYPDGTILNWNVNPNAEGVIVNNKPSDWNNPFFDAFAVLNNDNRNRVFGDVHVTYQLMPGLKLSGFARSDFFTQNATHKEAIGGRLNDGYSVIKYQNTENNYEFLGQYDKRWGDVTFNAIVGANLLTQDLTGTSQATVGGLTSIGNYTIAASVDRPVSTSAITRKQIRSAYAMGSVGFKDTYFIDASIRNDVSSSLPANNNSYWYPSVSGSFVFSELFNWRPLSFGKLRASYAIAGADLIPYQTSQVYLPGLPYTSPTGTITGLVVPDLLRNPNIRPSFANSFELGTDLNFFNNRLGIALTYYNQQNKDQIINLTVSGASGYEQAVVNAGLIENKGVELSLTGQPFKTKLFTWDATFNIARNSSMVKSLYPGINTYQLAVNTYSGVSVFLNSIVGQPFGSLVGQAYLRDAVTGKILLGTDNMPIVETNHNFGSVLPEFTGGFLNNFRIGKVNVGIMIDFQKGGQFFSWSKMLAVKSGQAAETAALNDRGKNVRDPLDEGGGYKITGISQATGQEVTAYVDARTYFRNNIGTRIYEEWLYDASYIRLREVSVGYVFDGELLKNTPFKSAKFALIARNPLMIWQKAPKGLNPAELSSGGAPISWIEKGALQTVRSFGVNLNLAF</sequence>
<dbReference type="Gene3D" id="2.60.40.1120">
    <property type="entry name" value="Carboxypeptidase-like, regulatory domain"/>
    <property type="match status" value="1"/>
</dbReference>
<dbReference type="GO" id="GO:0009279">
    <property type="term" value="C:cell outer membrane"/>
    <property type="evidence" value="ECO:0007669"/>
    <property type="project" value="UniProtKB-SubCell"/>
</dbReference>
<evidence type="ECO:0000256" key="7">
    <source>
        <dbReference type="PROSITE-ProRule" id="PRU01360"/>
    </source>
</evidence>
<dbReference type="InterPro" id="IPR037066">
    <property type="entry name" value="Plug_dom_sf"/>
</dbReference>
<feature type="domain" description="TonB-dependent receptor plug" evidence="9">
    <location>
        <begin position="114"/>
        <end position="236"/>
    </location>
</feature>
<dbReference type="InterPro" id="IPR023996">
    <property type="entry name" value="TonB-dep_OMP_SusC/RagA"/>
</dbReference>
<feature type="signal peptide" evidence="8">
    <location>
        <begin position="1"/>
        <end position="20"/>
    </location>
</feature>
<name>A0A367GP81_9SPHI</name>
<gene>
    <name evidence="10" type="ORF">DJ568_08880</name>
</gene>
<dbReference type="InterPro" id="IPR039426">
    <property type="entry name" value="TonB-dep_rcpt-like"/>
</dbReference>
<evidence type="ECO:0000256" key="2">
    <source>
        <dbReference type="ARBA" id="ARBA00022448"/>
    </source>
</evidence>
<evidence type="ECO:0000259" key="9">
    <source>
        <dbReference type="Pfam" id="PF07715"/>
    </source>
</evidence>
<keyword evidence="4 7" id="KW-0812">Transmembrane</keyword>
<keyword evidence="8" id="KW-0732">Signal</keyword>
<evidence type="ECO:0000256" key="1">
    <source>
        <dbReference type="ARBA" id="ARBA00004571"/>
    </source>
</evidence>
<dbReference type="RefSeq" id="WP_114004909.1">
    <property type="nucleotide sequence ID" value="NZ_QGDC01000004.1"/>
</dbReference>
<evidence type="ECO:0000313" key="11">
    <source>
        <dbReference type="Proteomes" id="UP000253209"/>
    </source>
</evidence>
<evidence type="ECO:0000256" key="3">
    <source>
        <dbReference type="ARBA" id="ARBA00022452"/>
    </source>
</evidence>
<dbReference type="PROSITE" id="PS52016">
    <property type="entry name" value="TONB_DEPENDENT_REC_3"/>
    <property type="match status" value="1"/>
</dbReference>
<comment type="similarity">
    <text evidence="7">Belongs to the TonB-dependent receptor family.</text>
</comment>